<sequence length="107" mass="11057">MQGQFPPQLTHDHRRHRQLRAALAGGEPEPLPGRGLDDHEIVLAEMGIPIPQMLTAAGGKPEVGHGAESARGAVAAERRPVHAARPSARGASARAPTCRSGVAAPSG</sequence>
<dbReference type="STRING" id="1150864.MILUP08_43741"/>
<organism evidence="2 3">
    <name type="scientific">Micromonospora lupini str. Lupac 08</name>
    <dbReference type="NCBI Taxonomy" id="1150864"/>
    <lineage>
        <taxon>Bacteria</taxon>
        <taxon>Bacillati</taxon>
        <taxon>Actinomycetota</taxon>
        <taxon>Actinomycetes</taxon>
        <taxon>Micromonosporales</taxon>
        <taxon>Micromonosporaceae</taxon>
        <taxon>Micromonospora</taxon>
    </lineage>
</organism>
<accession>I0L4T2</accession>
<dbReference type="AlphaFoldDB" id="I0L4T2"/>
<reference evidence="3" key="1">
    <citation type="journal article" date="2012" name="J. Bacteriol.">
        <title>Genome Sequence of Micromonospora lupini Lupac 08, Isolated from Root Nodules of Lupinus angustifolius.</title>
        <authorList>
            <person name="Alonso-Vega P."/>
            <person name="Normand P."/>
            <person name="Bacigalupe R."/>
            <person name="Pujic P."/>
            <person name="Lajus A."/>
            <person name="Vallenet D."/>
            <person name="Carro L."/>
            <person name="Coll P."/>
            <person name="Trujillo M.E."/>
        </authorList>
    </citation>
    <scope>NUCLEOTIDE SEQUENCE [LARGE SCALE GENOMIC DNA]</scope>
    <source>
        <strain evidence="3">Lupac 08</strain>
    </source>
</reference>
<feature type="compositionally biased region" description="Low complexity" evidence="1">
    <location>
        <begin position="83"/>
        <end position="96"/>
    </location>
</feature>
<keyword evidence="3" id="KW-1185">Reference proteome</keyword>
<dbReference type="Proteomes" id="UP000003448">
    <property type="component" value="Unassembled WGS sequence"/>
</dbReference>
<feature type="region of interest" description="Disordered" evidence="1">
    <location>
        <begin position="57"/>
        <end position="107"/>
    </location>
</feature>
<proteinExistence type="predicted"/>
<evidence type="ECO:0000313" key="2">
    <source>
        <dbReference type="EMBL" id="CCH18829.1"/>
    </source>
</evidence>
<dbReference type="EMBL" id="CAIE01000028">
    <property type="protein sequence ID" value="CCH18829.1"/>
    <property type="molecule type" value="Genomic_DNA"/>
</dbReference>
<evidence type="ECO:0000313" key="3">
    <source>
        <dbReference type="Proteomes" id="UP000003448"/>
    </source>
</evidence>
<gene>
    <name evidence="2" type="ORF">MILUP08_43741</name>
</gene>
<protein>
    <submittedName>
        <fullName evidence="2">Uncharacterized protein</fullName>
    </submittedName>
</protein>
<comment type="caution">
    <text evidence="2">The sequence shown here is derived from an EMBL/GenBank/DDBJ whole genome shotgun (WGS) entry which is preliminary data.</text>
</comment>
<evidence type="ECO:0000256" key="1">
    <source>
        <dbReference type="SAM" id="MobiDB-lite"/>
    </source>
</evidence>
<name>I0L4T2_9ACTN</name>